<evidence type="ECO:0000256" key="8">
    <source>
        <dbReference type="ARBA" id="ARBA00038120"/>
    </source>
</evidence>
<comment type="subcellular location">
    <subcellularLocation>
        <location evidence="1">Cell membrane</location>
    </subcellularLocation>
</comment>
<keyword evidence="10" id="KW-1133">Transmembrane helix</keyword>
<dbReference type="GO" id="GO:0016757">
    <property type="term" value="F:glycosyltransferase activity"/>
    <property type="evidence" value="ECO:0007669"/>
    <property type="project" value="UniProtKB-KW"/>
</dbReference>
<gene>
    <name evidence="12" type="ORF">ABWT76_006026</name>
</gene>
<dbReference type="RefSeq" id="WP_054467047.1">
    <property type="nucleotide sequence ID" value="NZ_CP159837.1"/>
</dbReference>
<feature type="transmembrane region" description="Helical" evidence="10">
    <location>
        <begin position="262"/>
        <end position="278"/>
    </location>
</feature>
<evidence type="ECO:0000259" key="11">
    <source>
        <dbReference type="Pfam" id="PF00535"/>
    </source>
</evidence>
<reference evidence="12" key="1">
    <citation type="submission" date="2024-07" db="EMBL/GenBank/DDBJ databases">
        <authorList>
            <person name="Kim Y.J."/>
            <person name="Jeong J.Y."/>
        </authorList>
    </citation>
    <scope>NUCLEOTIDE SEQUENCE</scope>
    <source>
        <strain evidence="12">GIHE-MW2</strain>
    </source>
</reference>
<dbReference type="InterPro" id="IPR029044">
    <property type="entry name" value="Nucleotide-diphossugar_trans"/>
</dbReference>
<keyword evidence="4 12" id="KW-0808">Transferase</keyword>
<feature type="transmembrane region" description="Helical" evidence="10">
    <location>
        <begin position="240"/>
        <end position="256"/>
    </location>
</feature>
<dbReference type="PANTHER" id="PTHR43646:SF2">
    <property type="entry name" value="GLYCOSYLTRANSFERASE 2-LIKE DOMAIN-CONTAINING PROTEIN"/>
    <property type="match status" value="1"/>
</dbReference>
<dbReference type="PANTHER" id="PTHR43646">
    <property type="entry name" value="GLYCOSYLTRANSFERASE"/>
    <property type="match status" value="1"/>
</dbReference>
<dbReference type="Gene3D" id="3.90.550.10">
    <property type="entry name" value="Spore Coat Polysaccharide Biosynthesis Protein SpsA, Chain A"/>
    <property type="match status" value="1"/>
</dbReference>
<evidence type="ECO:0000313" key="12">
    <source>
        <dbReference type="EMBL" id="XCM37206.1"/>
    </source>
</evidence>
<name>A0AAU8JEJ9_9CYAN</name>
<feature type="domain" description="Glycosyltransferase 2-like" evidence="11">
    <location>
        <begin position="6"/>
        <end position="122"/>
    </location>
</feature>
<evidence type="ECO:0000256" key="3">
    <source>
        <dbReference type="ARBA" id="ARBA00022676"/>
    </source>
</evidence>
<evidence type="ECO:0000256" key="4">
    <source>
        <dbReference type="ARBA" id="ARBA00022679"/>
    </source>
</evidence>
<keyword evidence="10" id="KW-0812">Transmembrane</keyword>
<dbReference type="SUPFAM" id="SSF53448">
    <property type="entry name" value="Nucleotide-diphospho-sugar transferases"/>
    <property type="match status" value="1"/>
</dbReference>
<sequence length="341" mass="38889">MSKLGIVIIGRNEGERLRRSLNAALGKGHHIVYVDSASTDGSVELAKEMGIDVVELDPSKPFASPRSRHEGFQHLIKVDPEIKYVQFIDGDCELISGWLERGVSELDARSDIAVVSGRRRERFPESSIYNRLADIEWDTPIGEVKYCHGDAMMRVAAYQQVGGFNPGLIGGGEPELCVRFRREGWKILRVDCEMTWHDADITRFSQWWKRNIRVGHAYAEGSWLQGRSPQRHWVKESRSIWFWGLVVPLIALVLAWPTKGLSLLLLLGYPILTYRIYCRTIQQRGLTSADAFLFAWTCVVAKFPLVQGQLNFHLNRLIGRQTKLVEYKDVSQIERDPQVTP</sequence>
<evidence type="ECO:0000256" key="9">
    <source>
        <dbReference type="ARBA" id="ARBA00040345"/>
    </source>
</evidence>
<comment type="function">
    <text evidence="6">Catalyzes the glycosylation of 4,4'-diaponeurosporenoate, i.e. the esterification of glucose at the C1'' position with the carboxyl group of 4,4'-diaponeurosporenic acid, to form glycosyl-4,4'-diaponeurosporenoate. This is a step in the biosynthesis of staphyloxanthin, an orange pigment present in most staphylococci strains.</text>
</comment>
<comment type="pathway">
    <text evidence="7">Carotenoid biosynthesis; staphyloxanthin biosynthesis; staphyloxanthin from farnesyl diphosphate: step 4/5.</text>
</comment>
<keyword evidence="2" id="KW-1003">Cell membrane</keyword>
<dbReference type="AlphaFoldDB" id="A0AAU8JEJ9"/>
<evidence type="ECO:0000256" key="6">
    <source>
        <dbReference type="ARBA" id="ARBA00037281"/>
    </source>
</evidence>
<dbReference type="InterPro" id="IPR001173">
    <property type="entry name" value="Glyco_trans_2-like"/>
</dbReference>
<evidence type="ECO:0000256" key="2">
    <source>
        <dbReference type="ARBA" id="ARBA00022475"/>
    </source>
</evidence>
<evidence type="ECO:0000256" key="1">
    <source>
        <dbReference type="ARBA" id="ARBA00004236"/>
    </source>
</evidence>
<organism evidence="12">
    <name type="scientific">Planktothricoides raciborskii GIHE-MW2</name>
    <dbReference type="NCBI Taxonomy" id="2792601"/>
    <lineage>
        <taxon>Bacteria</taxon>
        <taxon>Bacillati</taxon>
        <taxon>Cyanobacteriota</taxon>
        <taxon>Cyanophyceae</taxon>
        <taxon>Oscillatoriophycideae</taxon>
        <taxon>Oscillatoriales</taxon>
        <taxon>Oscillatoriaceae</taxon>
        <taxon>Planktothricoides</taxon>
    </lineage>
</organism>
<evidence type="ECO:0000256" key="5">
    <source>
        <dbReference type="ARBA" id="ARBA00023136"/>
    </source>
</evidence>
<dbReference type="EMBL" id="CP159837">
    <property type="protein sequence ID" value="XCM37206.1"/>
    <property type="molecule type" value="Genomic_DNA"/>
</dbReference>
<dbReference type="GO" id="GO:0005886">
    <property type="term" value="C:plasma membrane"/>
    <property type="evidence" value="ECO:0007669"/>
    <property type="project" value="UniProtKB-SubCell"/>
</dbReference>
<evidence type="ECO:0000256" key="10">
    <source>
        <dbReference type="SAM" id="Phobius"/>
    </source>
</evidence>
<comment type="similarity">
    <text evidence="8">Belongs to the glycosyltransferase 2 family. CrtQ subfamily.</text>
</comment>
<keyword evidence="3 12" id="KW-0328">Glycosyltransferase</keyword>
<proteinExistence type="inferred from homology"/>
<keyword evidence="5 10" id="KW-0472">Membrane</keyword>
<dbReference type="Pfam" id="PF00535">
    <property type="entry name" value="Glycos_transf_2"/>
    <property type="match status" value="1"/>
</dbReference>
<accession>A0AAU8JEJ9</accession>
<protein>
    <recommendedName>
        <fullName evidence="9">4,4'-diaponeurosporenoate glycosyltransferase</fullName>
    </recommendedName>
</protein>
<evidence type="ECO:0000256" key="7">
    <source>
        <dbReference type="ARBA" id="ARBA00037904"/>
    </source>
</evidence>